<protein>
    <submittedName>
        <fullName evidence="1">Ferredoxin--NADP+ reductase</fullName>
        <ecNumber evidence="1">1.18.1.2</ecNumber>
    </submittedName>
</protein>
<keyword evidence="2" id="KW-1185">Reference proteome</keyword>
<dbReference type="EMBL" id="JACHIM010000004">
    <property type="protein sequence ID" value="MBB5073916.1"/>
    <property type="molecule type" value="Genomic_DNA"/>
</dbReference>
<proteinExistence type="predicted"/>
<dbReference type="InterPro" id="IPR039261">
    <property type="entry name" value="FNR_nucleotide-bd"/>
</dbReference>
<keyword evidence="1" id="KW-0560">Oxidoreductase</keyword>
<gene>
    <name evidence="1" type="ORF">HNQ69_001049</name>
</gene>
<dbReference type="EC" id="1.18.1.2" evidence="1"/>
<evidence type="ECO:0000313" key="2">
    <source>
        <dbReference type="Proteomes" id="UP000561417"/>
    </source>
</evidence>
<dbReference type="Gene3D" id="3.40.50.80">
    <property type="entry name" value="Nucleotide-binding domain of ferredoxin-NADP reductase (FNR) module"/>
    <property type="match status" value="1"/>
</dbReference>
<evidence type="ECO:0000313" key="1">
    <source>
        <dbReference type="EMBL" id="MBB5073916.1"/>
    </source>
</evidence>
<dbReference type="Proteomes" id="UP000561417">
    <property type="component" value="Unassembled WGS sequence"/>
</dbReference>
<dbReference type="GO" id="GO:0004324">
    <property type="term" value="F:ferredoxin-NADP+ reductase activity"/>
    <property type="evidence" value="ECO:0007669"/>
    <property type="project" value="UniProtKB-EC"/>
</dbReference>
<reference evidence="1 2" key="1">
    <citation type="submission" date="2020-08" db="EMBL/GenBank/DDBJ databases">
        <title>Genomic Encyclopedia of Type Strains, Phase IV (KMG-IV): sequencing the most valuable type-strain genomes for metagenomic binning, comparative biology and taxonomic classification.</title>
        <authorList>
            <person name="Goeker M."/>
        </authorList>
    </citation>
    <scope>NUCLEOTIDE SEQUENCE [LARGE SCALE GENOMIC DNA]</scope>
    <source>
        <strain evidence="1 2">DSM 28538</strain>
    </source>
</reference>
<comment type="caution">
    <text evidence="1">The sequence shown here is derived from an EMBL/GenBank/DDBJ whole genome shotgun (WGS) entry which is preliminary data.</text>
</comment>
<sequence length="63" mass="6932">MHGKWYFFETTGLPKINPDEDRVMICGSMVSCKACARMCESFGLIEGANNAPATYVVEHAFVG</sequence>
<name>A0A840NMJ6_9HYPH</name>
<organism evidence="1 2">
    <name type="scientific">Bartonella callosciuri</name>
    <dbReference type="NCBI Taxonomy" id="686223"/>
    <lineage>
        <taxon>Bacteria</taxon>
        <taxon>Pseudomonadati</taxon>
        <taxon>Pseudomonadota</taxon>
        <taxon>Alphaproteobacteria</taxon>
        <taxon>Hyphomicrobiales</taxon>
        <taxon>Bartonellaceae</taxon>
        <taxon>Bartonella</taxon>
    </lineage>
</organism>
<accession>A0A840NMJ6</accession>
<dbReference type="AlphaFoldDB" id="A0A840NMJ6"/>
<dbReference type="SUPFAM" id="SSF52343">
    <property type="entry name" value="Ferredoxin reductase-like, C-terminal NADP-linked domain"/>
    <property type="match status" value="1"/>
</dbReference>